<dbReference type="SUPFAM" id="SSF54593">
    <property type="entry name" value="Glyoxalase/Bleomycin resistance protein/Dihydroxybiphenyl dioxygenase"/>
    <property type="match status" value="1"/>
</dbReference>
<dbReference type="Proteomes" id="UP000198287">
    <property type="component" value="Unassembled WGS sequence"/>
</dbReference>
<dbReference type="InterPro" id="IPR037523">
    <property type="entry name" value="VOC_core"/>
</dbReference>
<evidence type="ECO:0000256" key="1">
    <source>
        <dbReference type="ARBA" id="ARBA00010363"/>
    </source>
</evidence>
<accession>A0A226DXB6</accession>
<dbReference type="STRING" id="158441.A0A226DXB6"/>
<dbReference type="PANTHER" id="PTHR21366:SF14">
    <property type="entry name" value="GLYOXALASE DOMAIN-CONTAINING PROTEIN 5"/>
    <property type="match status" value="1"/>
</dbReference>
<evidence type="ECO:0000313" key="5">
    <source>
        <dbReference type="Proteomes" id="UP000198287"/>
    </source>
</evidence>
<evidence type="ECO:0000259" key="3">
    <source>
        <dbReference type="PROSITE" id="PS51819"/>
    </source>
</evidence>
<dbReference type="PANTHER" id="PTHR21366">
    <property type="entry name" value="GLYOXALASE FAMILY PROTEIN"/>
    <property type="match status" value="1"/>
</dbReference>
<sequence>MDTCCKVSSFDHLVLTVKNLAESIAFYEKVLGMETIKFGPNGERTALQFGIQKINLHEVGKEFKPHALVPKAGSGDLCFVSENPLIKWQEHLARLNISVEEGPVPRTGARGRMNSIYVRDPDGNLIEIAYYD</sequence>
<comment type="similarity">
    <text evidence="1">Belongs to the glyoxalase I family.</text>
</comment>
<dbReference type="InterPro" id="IPR029068">
    <property type="entry name" value="Glyas_Bleomycin-R_OHBP_Dase"/>
</dbReference>
<dbReference type="Gene3D" id="3.10.180.10">
    <property type="entry name" value="2,3-Dihydroxybiphenyl 1,2-Dioxygenase, domain 1"/>
    <property type="match status" value="1"/>
</dbReference>
<dbReference type="OrthoDB" id="5371818at2759"/>
<dbReference type="EMBL" id="LNIX01000009">
    <property type="protein sequence ID" value="OXA50112.1"/>
    <property type="molecule type" value="Genomic_DNA"/>
</dbReference>
<name>A0A226DXB6_FOLCA</name>
<evidence type="ECO:0000256" key="2">
    <source>
        <dbReference type="ARBA" id="ARBA00040140"/>
    </source>
</evidence>
<comment type="caution">
    <text evidence="4">The sequence shown here is derived from an EMBL/GenBank/DDBJ whole genome shotgun (WGS) entry which is preliminary data.</text>
</comment>
<dbReference type="CDD" id="cd07253">
    <property type="entry name" value="GLOD5"/>
    <property type="match status" value="1"/>
</dbReference>
<dbReference type="InterPro" id="IPR004360">
    <property type="entry name" value="Glyas_Fos-R_dOase_dom"/>
</dbReference>
<organism evidence="4 5">
    <name type="scientific">Folsomia candida</name>
    <name type="common">Springtail</name>
    <dbReference type="NCBI Taxonomy" id="158441"/>
    <lineage>
        <taxon>Eukaryota</taxon>
        <taxon>Metazoa</taxon>
        <taxon>Ecdysozoa</taxon>
        <taxon>Arthropoda</taxon>
        <taxon>Hexapoda</taxon>
        <taxon>Collembola</taxon>
        <taxon>Entomobryomorpha</taxon>
        <taxon>Isotomoidea</taxon>
        <taxon>Isotomidae</taxon>
        <taxon>Proisotominae</taxon>
        <taxon>Folsomia</taxon>
    </lineage>
</organism>
<dbReference type="AlphaFoldDB" id="A0A226DXB6"/>
<dbReference type="PROSITE" id="PS51819">
    <property type="entry name" value="VOC"/>
    <property type="match status" value="1"/>
</dbReference>
<evidence type="ECO:0000313" key="4">
    <source>
        <dbReference type="EMBL" id="OXA50112.1"/>
    </source>
</evidence>
<keyword evidence="5" id="KW-1185">Reference proteome</keyword>
<dbReference type="OMA" id="FGTHKIN"/>
<dbReference type="Pfam" id="PF00903">
    <property type="entry name" value="Glyoxalase"/>
    <property type="match status" value="1"/>
</dbReference>
<dbReference type="InterPro" id="IPR050383">
    <property type="entry name" value="GlyoxalaseI/FosfomycinResist"/>
</dbReference>
<protein>
    <recommendedName>
        <fullName evidence="2">Glyoxalase domain-containing protein 5</fullName>
    </recommendedName>
</protein>
<gene>
    <name evidence="4" type="ORF">Fcan01_14811</name>
</gene>
<reference evidence="4 5" key="1">
    <citation type="submission" date="2015-12" db="EMBL/GenBank/DDBJ databases">
        <title>The genome of Folsomia candida.</title>
        <authorList>
            <person name="Faddeeva A."/>
            <person name="Derks M.F."/>
            <person name="Anvar Y."/>
            <person name="Smit S."/>
            <person name="Van Straalen N."/>
            <person name="Roelofs D."/>
        </authorList>
    </citation>
    <scope>NUCLEOTIDE SEQUENCE [LARGE SCALE GENOMIC DNA]</scope>
    <source>
        <strain evidence="4 5">VU population</strain>
        <tissue evidence="4">Whole body</tissue>
    </source>
</reference>
<feature type="domain" description="VOC" evidence="3">
    <location>
        <begin position="9"/>
        <end position="131"/>
    </location>
</feature>
<proteinExistence type="inferred from homology"/>